<evidence type="ECO:0000256" key="4">
    <source>
        <dbReference type="ARBA" id="ARBA00022729"/>
    </source>
</evidence>
<evidence type="ECO:0000256" key="9">
    <source>
        <dbReference type="SAM" id="Phobius"/>
    </source>
</evidence>
<dbReference type="SUPFAM" id="SSF50911">
    <property type="entry name" value="Mannose 6-phosphate receptor domain"/>
    <property type="match status" value="1"/>
</dbReference>
<dbReference type="AlphaFoldDB" id="A0A210PF62"/>
<keyword evidence="8" id="KW-0325">Glycoprotein</keyword>
<evidence type="ECO:0000256" key="1">
    <source>
        <dbReference type="ARBA" id="ARBA00004308"/>
    </source>
</evidence>
<reference evidence="12 13" key="1">
    <citation type="journal article" date="2017" name="Nat. Ecol. Evol.">
        <title>Scallop genome provides insights into evolution of bilaterian karyotype and development.</title>
        <authorList>
            <person name="Wang S."/>
            <person name="Zhang J."/>
            <person name="Jiao W."/>
            <person name="Li J."/>
            <person name="Xun X."/>
            <person name="Sun Y."/>
            <person name="Guo X."/>
            <person name="Huan P."/>
            <person name="Dong B."/>
            <person name="Zhang L."/>
            <person name="Hu X."/>
            <person name="Sun X."/>
            <person name="Wang J."/>
            <person name="Zhao C."/>
            <person name="Wang Y."/>
            <person name="Wang D."/>
            <person name="Huang X."/>
            <person name="Wang R."/>
            <person name="Lv J."/>
            <person name="Li Y."/>
            <person name="Zhang Z."/>
            <person name="Liu B."/>
            <person name="Lu W."/>
            <person name="Hui Y."/>
            <person name="Liang J."/>
            <person name="Zhou Z."/>
            <person name="Hou R."/>
            <person name="Li X."/>
            <person name="Liu Y."/>
            <person name="Li H."/>
            <person name="Ning X."/>
            <person name="Lin Y."/>
            <person name="Zhao L."/>
            <person name="Xing Q."/>
            <person name="Dou J."/>
            <person name="Li Y."/>
            <person name="Mao J."/>
            <person name="Guo H."/>
            <person name="Dou H."/>
            <person name="Li T."/>
            <person name="Mu C."/>
            <person name="Jiang W."/>
            <person name="Fu Q."/>
            <person name="Fu X."/>
            <person name="Miao Y."/>
            <person name="Liu J."/>
            <person name="Yu Q."/>
            <person name="Li R."/>
            <person name="Liao H."/>
            <person name="Li X."/>
            <person name="Kong Y."/>
            <person name="Jiang Z."/>
            <person name="Chourrout D."/>
            <person name="Li R."/>
            <person name="Bao Z."/>
        </authorList>
    </citation>
    <scope>NUCLEOTIDE SEQUENCE [LARGE SCALE GENOMIC DNA]</scope>
    <source>
        <strain evidence="12 13">PY_sf001</strain>
    </source>
</reference>
<dbReference type="InterPro" id="IPR009011">
    <property type="entry name" value="Man6P_isomerase_rcpt-bd_dom_sf"/>
</dbReference>
<comment type="subcellular location">
    <subcellularLocation>
        <location evidence="1">Endomembrane system</location>
    </subcellularLocation>
</comment>
<organism evidence="12 13">
    <name type="scientific">Mizuhopecten yessoensis</name>
    <name type="common">Japanese scallop</name>
    <name type="synonym">Patinopecten yessoensis</name>
    <dbReference type="NCBI Taxonomy" id="6573"/>
    <lineage>
        <taxon>Eukaryota</taxon>
        <taxon>Metazoa</taxon>
        <taxon>Spiralia</taxon>
        <taxon>Lophotrochozoa</taxon>
        <taxon>Mollusca</taxon>
        <taxon>Bivalvia</taxon>
        <taxon>Autobranchia</taxon>
        <taxon>Pteriomorphia</taxon>
        <taxon>Pectinida</taxon>
        <taxon>Pectinoidea</taxon>
        <taxon>Pectinidae</taxon>
        <taxon>Mizuhopecten</taxon>
    </lineage>
</organism>
<evidence type="ECO:0000256" key="5">
    <source>
        <dbReference type="ARBA" id="ARBA00022989"/>
    </source>
</evidence>
<dbReference type="InterPro" id="IPR044865">
    <property type="entry name" value="MRH_dom"/>
</dbReference>
<keyword evidence="13" id="KW-1185">Reference proteome</keyword>
<dbReference type="PANTHER" id="PTHR15071">
    <property type="entry name" value="MANNOSE-6-PHOSPHATE RECEPTOR FAMILY MEMBER"/>
    <property type="match status" value="1"/>
</dbReference>
<keyword evidence="6 9" id="KW-0472">Membrane</keyword>
<evidence type="ECO:0000256" key="10">
    <source>
        <dbReference type="SAM" id="SignalP"/>
    </source>
</evidence>
<dbReference type="GO" id="GO:0010008">
    <property type="term" value="C:endosome membrane"/>
    <property type="evidence" value="ECO:0007669"/>
    <property type="project" value="UniProtKB-SubCell"/>
</dbReference>
<keyword evidence="2" id="KW-0813">Transport</keyword>
<evidence type="ECO:0000256" key="6">
    <source>
        <dbReference type="ARBA" id="ARBA00023136"/>
    </source>
</evidence>
<dbReference type="EMBL" id="NEDP02076740">
    <property type="protein sequence ID" value="OWF35124.1"/>
    <property type="molecule type" value="Genomic_DNA"/>
</dbReference>
<proteinExistence type="predicted"/>
<dbReference type="PROSITE" id="PS51914">
    <property type="entry name" value="MRH"/>
    <property type="match status" value="1"/>
</dbReference>
<protein>
    <submittedName>
        <fullName evidence="12">Cation-dependent mannose-6-phosphate receptor</fullName>
    </submittedName>
</protein>
<dbReference type="GO" id="GO:0000139">
    <property type="term" value="C:Golgi membrane"/>
    <property type="evidence" value="ECO:0007669"/>
    <property type="project" value="UniProtKB-SubCell"/>
</dbReference>
<evidence type="ECO:0000256" key="3">
    <source>
        <dbReference type="ARBA" id="ARBA00022692"/>
    </source>
</evidence>
<keyword evidence="7" id="KW-1015">Disulfide bond</keyword>
<name>A0A210PF62_MIZYE</name>
<evidence type="ECO:0000256" key="2">
    <source>
        <dbReference type="ARBA" id="ARBA00022448"/>
    </source>
</evidence>
<dbReference type="Pfam" id="PF02157">
    <property type="entry name" value="Man-6-P_recep"/>
    <property type="match status" value="1"/>
</dbReference>
<keyword evidence="4 10" id="KW-0732">Signal</keyword>
<dbReference type="InterPro" id="IPR028927">
    <property type="entry name" value="Man-6-P_rcpt"/>
</dbReference>
<gene>
    <name evidence="12" type="ORF">KP79_PYT19118</name>
</gene>
<dbReference type="Proteomes" id="UP000242188">
    <property type="component" value="Unassembled WGS sequence"/>
</dbReference>
<feature type="transmembrane region" description="Helical" evidence="9">
    <location>
        <begin position="179"/>
        <end position="203"/>
    </location>
</feature>
<evidence type="ECO:0000313" key="13">
    <source>
        <dbReference type="Proteomes" id="UP000242188"/>
    </source>
</evidence>
<evidence type="ECO:0000256" key="8">
    <source>
        <dbReference type="ARBA" id="ARBA00023180"/>
    </source>
</evidence>
<dbReference type="OrthoDB" id="29460at2759"/>
<keyword evidence="12" id="KW-0675">Receptor</keyword>
<evidence type="ECO:0000313" key="12">
    <source>
        <dbReference type="EMBL" id="OWF35124.1"/>
    </source>
</evidence>
<dbReference type="GO" id="GO:0005802">
    <property type="term" value="C:trans-Golgi network"/>
    <property type="evidence" value="ECO:0007669"/>
    <property type="project" value="TreeGrafter"/>
</dbReference>
<feature type="chain" id="PRO_5012194184" evidence="10">
    <location>
        <begin position="18"/>
        <end position="248"/>
    </location>
</feature>
<dbReference type="PANTHER" id="PTHR15071:SF0">
    <property type="entry name" value="MANNOSE 6-PHOSPHATE RECEPTOR-LIKE PROTEIN 1"/>
    <property type="match status" value="1"/>
</dbReference>
<accession>A0A210PF62</accession>
<evidence type="ECO:0000256" key="7">
    <source>
        <dbReference type="ARBA" id="ARBA00023157"/>
    </source>
</evidence>
<dbReference type="Gene3D" id="2.70.130.10">
    <property type="entry name" value="Mannose-6-phosphate receptor binding domain"/>
    <property type="match status" value="1"/>
</dbReference>
<feature type="domain" description="MRH" evidence="11">
    <location>
        <begin position="20"/>
        <end position="161"/>
    </location>
</feature>
<keyword evidence="3 9" id="KW-0812">Transmembrane</keyword>
<evidence type="ECO:0000259" key="11">
    <source>
        <dbReference type="PROSITE" id="PS51914"/>
    </source>
</evidence>
<sequence>MVVIMVLFSRTCGLTCTQKDLCSCSMEDGSGDIDVSTLGSQDGNPMFKDMTSLDGSLYSLNLCYPFNELSCTNAAACQISLDRSTSFPVGDATNVGFQTDDLDQVHVIYTNIDSTGATRTTDVRMICSPSSEPPLVTANGQTGSGSLFYEFLLYSKCGCPGQCSGTPPFPGKGAASGDISIGTIVVIGALSLGFLYLIGGILFMKMVRRAHGSEVVPNVSFWRGLPGLIKDGCLFTTRKYRKDQYNKI</sequence>
<keyword evidence="5 9" id="KW-1133">Transmembrane helix</keyword>
<feature type="signal peptide" evidence="10">
    <location>
        <begin position="1"/>
        <end position="17"/>
    </location>
</feature>
<comment type="caution">
    <text evidence="12">The sequence shown here is derived from an EMBL/GenBank/DDBJ whole genome shotgun (WGS) entry which is preliminary data.</text>
</comment>